<sequence>MSHVEKLEWAKTPEHYYNILSQRESDGS</sequence>
<proteinExistence type="predicted"/>
<organism evidence="1">
    <name type="scientific">marine metagenome</name>
    <dbReference type="NCBI Taxonomy" id="408172"/>
    <lineage>
        <taxon>unclassified sequences</taxon>
        <taxon>metagenomes</taxon>
        <taxon>ecological metagenomes</taxon>
    </lineage>
</organism>
<name>A0A382YWW0_9ZZZZ</name>
<evidence type="ECO:0000313" key="1">
    <source>
        <dbReference type="EMBL" id="SVD87724.1"/>
    </source>
</evidence>
<dbReference type="EMBL" id="UINC01179177">
    <property type="protein sequence ID" value="SVD87724.1"/>
    <property type="molecule type" value="Genomic_DNA"/>
</dbReference>
<gene>
    <name evidence="1" type="ORF">METZ01_LOCUS440578</name>
</gene>
<dbReference type="AlphaFoldDB" id="A0A382YWW0"/>
<reference evidence="1" key="1">
    <citation type="submission" date="2018-05" db="EMBL/GenBank/DDBJ databases">
        <authorList>
            <person name="Lanie J.A."/>
            <person name="Ng W.-L."/>
            <person name="Kazmierczak K.M."/>
            <person name="Andrzejewski T.M."/>
            <person name="Davidsen T.M."/>
            <person name="Wayne K.J."/>
            <person name="Tettelin H."/>
            <person name="Glass J.I."/>
            <person name="Rusch D."/>
            <person name="Podicherti R."/>
            <person name="Tsui H.-C.T."/>
            <person name="Winkler M.E."/>
        </authorList>
    </citation>
    <scope>NUCLEOTIDE SEQUENCE</scope>
</reference>
<protein>
    <submittedName>
        <fullName evidence="1">Uncharacterized protein</fullName>
    </submittedName>
</protein>
<accession>A0A382YWW0</accession>